<organism evidence="1 2">
    <name type="scientific">Bythopirellula goksoeyrii</name>
    <dbReference type="NCBI Taxonomy" id="1400387"/>
    <lineage>
        <taxon>Bacteria</taxon>
        <taxon>Pseudomonadati</taxon>
        <taxon>Planctomycetota</taxon>
        <taxon>Planctomycetia</taxon>
        <taxon>Pirellulales</taxon>
        <taxon>Lacipirellulaceae</taxon>
        <taxon>Bythopirellula</taxon>
    </lineage>
</organism>
<protein>
    <submittedName>
        <fullName evidence="1">Uncharacterized protein</fullName>
    </submittedName>
</protein>
<name>A0A5B9QD12_9BACT</name>
<dbReference type="KEGG" id="bgok:Pr1d_26800"/>
<reference evidence="1 2" key="1">
    <citation type="submission" date="2019-08" db="EMBL/GenBank/DDBJ databases">
        <title>Deep-cultivation of Planctomycetes and their phenomic and genomic characterization uncovers novel biology.</title>
        <authorList>
            <person name="Wiegand S."/>
            <person name="Jogler M."/>
            <person name="Boedeker C."/>
            <person name="Pinto D."/>
            <person name="Vollmers J."/>
            <person name="Rivas-Marin E."/>
            <person name="Kohn T."/>
            <person name="Peeters S.H."/>
            <person name="Heuer A."/>
            <person name="Rast P."/>
            <person name="Oberbeckmann S."/>
            <person name="Bunk B."/>
            <person name="Jeske O."/>
            <person name="Meyerdierks A."/>
            <person name="Storesund J.E."/>
            <person name="Kallscheuer N."/>
            <person name="Luecker S."/>
            <person name="Lage O.M."/>
            <person name="Pohl T."/>
            <person name="Merkel B.J."/>
            <person name="Hornburger P."/>
            <person name="Mueller R.-W."/>
            <person name="Bruemmer F."/>
            <person name="Labrenz M."/>
            <person name="Spormann A.M."/>
            <person name="Op den Camp H."/>
            <person name="Overmann J."/>
            <person name="Amann R."/>
            <person name="Jetten M.S.M."/>
            <person name="Mascher T."/>
            <person name="Medema M.H."/>
            <person name="Devos D.P."/>
            <person name="Kaster A.-K."/>
            <person name="Ovreas L."/>
            <person name="Rohde M."/>
            <person name="Galperin M.Y."/>
            <person name="Jogler C."/>
        </authorList>
    </citation>
    <scope>NUCLEOTIDE SEQUENCE [LARGE SCALE GENOMIC DNA]</scope>
    <source>
        <strain evidence="1 2">Pr1d</strain>
    </source>
</reference>
<dbReference type="Proteomes" id="UP000323917">
    <property type="component" value="Chromosome"/>
</dbReference>
<evidence type="ECO:0000313" key="1">
    <source>
        <dbReference type="EMBL" id="QEG35382.1"/>
    </source>
</evidence>
<sequence length="93" mass="10532">MQTYESQLNGDLNRALMEGTHVLGLPCQLESNLDSRNVPPQFGVLELQRRLLQVWLILLLSILKPIFEYARVVSRSMEGRPTGTQGRLLVTVL</sequence>
<dbReference type="EMBL" id="CP042913">
    <property type="protein sequence ID" value="QEG35382.1"/>
    <property type="molecule type" value="Genomic_DNA"/>
</dbReference>
<proteinExistence type="predicted"/>
<dbReference type="AlphaFoldDB" id="A0A5B9QD12"/>
<evidence type="ECO:0000313" key="2">
    <source>
        <dbReference type="Proteomes" id="UP000323917"/>
    </source>
</evidence>
<keyword evidence="2" id="KW-1185">Reference proteome</keyword>
<accession>A0A5B9QD12</accession>
<gene>
    <name evidence="1" type="ORF">Pr1d_26800</name>
</gene>